<evidence type="ECO:0000313" key="3">
    <source>
        <dbReference type="Proteomes" id="UP000032568"/>
    </source>
</evidence>
<dbReference type="KEGG" id="tact:SG35_009230"/>
<reference evidence="2 3" key="1">
    <citation type="journal article" date="2015" name="Genome Announc.">
        <title>Draft Genome Sequences of Marine Isolates of Thalassomonas viridans and Thalassomonas actiniarum.</title>
        <authorList>
            <person name="Olonade I."/>
            <person name="van Zyl L.J."/>
            <person name="Trindade M."/>
        </authorList>
    </citation>
    <scope>NUCLEOTIDE SEQUENCE [LARGE SCALE GENOMIC DNA]</scope>
    <source>
        <strain evidence="2 3">A5K-106</strain>
    </source>
</reference>
<dbReference type="EMBL" id="CP059735">
    <property type="protein sequence ID" value="WDE00790.1"/>
    <property type="molecule type" value="Genomic_DNA"/>
</dbReference>
<protein>
    <submittedName>
        <fullName evidence="2">Uncharacterized protein</fullName>
    </submittedName>
</protein>
<proteinExistence type="predicted"/>
<name>A0AAE9YT81_9GAMM</name>
<feature type="compositionally biased region" description="Basic and acidic residues" evidence="1">
    <location>
        <begin position="239"/>
        <end position="255"/>
    </location>
</feature>
<feature type="compositionally biased region" description="Polar residues" evidence="1">
    <location>
        <begin position="352"/>
        <end position="368"/>
    </location>
</feature>
<sequence length="465" mass="49374">MGFFRSVWQDAQPAKRRLAGDVVGAALSGRAADVGQDINREFSSNRIQEADHVSDTRHQQVGGPSAALDSASTESVVCAENSGHGPQKVSQQQDSVSLGTTDNGRTSALVEESLSVDPIVTERIAHGHVFDDVLSSVNLVSLKHGLVTGEDVNRAASQNTEIRVPEQSSFVHAASVFSRDLMDLSVRVDERSFQHDFGDLDTSRASGLGTPSEYHFGDSAALTPSVPFTRQTQQTVISDQKEIPASDGRDTDKTKPGFAQRAQALSLSLPGEKAGEKAGEQAGEQAVATAPEKSGKDVLPPELASPETEIPPRVPGPDGPVLSEHQRYLQRQKHFQQAKQQQLQTPAEAAVKTQQEGKGAGTLQSTADAQPLTRDRAIAASSQDNAAPADKAGTDQALAAFNALSALAKQTGGREQKVNKAPDNSVHIGRIDVTVTADEVVKKNVAGQPETAAAGWASRHYLRRV</sequence>
<feature type="region of interest" description="Disordered" evidence="1">
    <location>
        <begin position="233"/>
        <end position="256"/>
    </location>
</feature>
<dbReference type="RefSeq" id="WP_044832415.1">
    <property type="nucleotide sequence ID" value="NZ_CP059735.1"/>
</dbReference>
<gene>
    <name evidence="2" type="ORF">SG35_009230</name>
</gene>
<accession>A0AAE9YT81</accession>
<reference evidence="2 3" key="2">
    <citation type="journal article" date="2022" name="Mar. Drugs">
        <title>Bioassay-Guided Fractionation Leads to the Detection of Cholic Acid Generated by the Rare Thalassomonas sp.</title>
        <authorList>
            <person name="Pheiffer F."/>
            <person name="Schneider Y.K."/>
            <person name="Hansen E.H."/>
            <person name="Andersen J.H."/>
            <person name="Isaksson J."/>
            <person name="Busche T."/>
            <person name="R C."/>
            <person name="Kalinowski J."/>
            <person name="Zyl L.V."/>
            <person name="Trindade M."/>
        </authorList>
    </citation>
    <scope>NUCLEOTIDE SEQUENCE [LARGE SCALE GENOMIC DNA]</scope>
    <source>
        <strain evidence="2 3">A5K-106</strain>
    </source>
</reference>
<feature type="compositionally biased region" description="Polar residues" evidence="1">
    <location>
        <begin position="88"/>
        <end position="103"/>
    </location>
</feature>
<keyword evidence="3" id="KW-1185">Reference proteome</keyword>
<feature type="region of interest" description="Disordered" evidence="1">
    <location>
        <begin position="271"/>
        <end position="370"/>
    </location>
</feature>
<dbReference type="AlphaFoldDB" id="A0AAE9YT81"/>
<feature type="region of interest" description="Disordered" evidence="1">
    <location>
        <begin position="51"/>
        <end position="103"/>
    </location>
</feature>
<evidence type="ECO:0000313" key="2">
    <source>
        <dbReference type="EMBL" id="WDE00790.1"/>
    </source>
</evidence>
<evidence type="ECO:0000256" key="1">
    <source>
        <dbReference type="SAM" id="MobiDB-lite"/>
    </source>
</evidence>
<dbReference type="Proteomes" id="UP000032568">
    <property type="component" value="Chromosome"/>
</dbReference>
<organism evidence="2 3">
    <name type="scientific">Thalassomonas actiniarum</name>
    <dbReference type="NCBI Taxonomy" id="485447"/>
    <lineage>
        <taxon>Bacteria</taxon>
        <taxon>Pseudomonadati</taxon>
        <taxon>Pseudomonadota</taxon>
        <taxon>Gammaproteobacteria</taxon>
        <taxon>Alteromonadales</taxon>
        <taxon>Colwelliaceae</taxon>
        <taxon>Thalassomonas</taxon>
    </lineage>
</organism>